<dbReference type="PANTHER" id="PTHR24070">
    <property type="entry name" value="RAS, DI-RAS, AND RHEB FAMILY MEMBERS OF SMALL GTPASE SUPERFAMILY"/>
    <property type="match status" value="1"/>
</dbReference>
<dbReference type="GO" id="GO:0005525">
    <property type="term" value="F:GTP binding"/>
    <property type="evidence" value="ECO:0007669"/>
    <property type="project" value="UniProtKB-KW"/>
</dbReference>
<dbReference type="GO" id="GO:0007165">
    <property type="term" value="P:signal transduction"/>
    <property type="evidence" value="ECO:0007669"/>
    <property type="project" value="InterPro"/>
</dbReference>
<evidence type="ECO:0000313" key="4">
    <source>
        <dbReference type="Proteomes" id="UP000242188"/>
    </source>
</evidence>
<dbReference type="Gene3D" id="3.40.50.300">
    <property type="entry name" value="P-loop containing nucleotide triphosphate hydrolases"/>
    <property type="match status" value="1"/>
</dbReference>
<gene>
    <name evidence="3" type="ORF">KP79_PYT22853</name>
</gene>
<accession>A0A210PYZ2</accession>
<dbReference type="OrthoDB" id="5976022at2759"/>
<keyword evidence="2" id="KW-0342">GTP-binding</keyword>
<dbReference type="EMBL" id="NEDP02005367">
    <property type="protein sequence ID" value="OWF41707.1"/>
    <property type="molecule type" value="Genomic_DNA"/>
</dbReference>
<dbReference type="GO" id="GO:0016020">
    <property type="term" value="C:membrane"/>
    <property type="evidence" value="ECO:0007669"/>
    <property type="project" value="InterPro"/>
</dbReference>
<dbReference type="PROSITE" id="PS51421">
    <property type="entry name" value="RAS"/>
    <property type="match status" value="1"/>
</dbReference>
<sequence length="181" mass="20421">MSSFKIVLVGNTGVGKSALCVQFVQHVFEKEYDPTIEDSYTKRICLNQESYVLELIDTSGDGEFSCMRDQSVRLGQGFMIVFAVNDQKSFEDVNMYIELITKLKNGNVAVILVGNKTDLTPVVEAESIERLASYLQIHFMTTTARNSKDVDCVFHTIVAEMQQRKEVPMEKNDKLCSCILL</sequence>
<dbReference type="FunFam" id="3.40.50.300:FF:001447">
    <property type="entry name" value="Ras-related protein Rab-1B"/>
    <property type="match status" value="1"/>
</dbReference>
<dbReference type="InterPro" id="IPR020849">
    <property type="entry name" value="Small_GTPase_Ras-type"/>
</dbReference>
<dbReference type="InterPro" id="IPR027417">
    <property type="entry name" value="P-loop_NTPase"/>
</dbReference>
<keyword evidence="4" id="KW-1185">Reference proteome</keyword>
<keyword evidence="1" id="KW-0547">Nucleotide-binding</keyword>
<dbReference type="NCBIfam" id="TIGR00231">
    <property type="entry name" value="small_GTP"/>
    <property type="match status" value="1"/>
</dbReference>
<protein>
    <submittedName>
        <fullName evidence="3">GTPase HRas</fullName>
    </submittedName>
</protein>
<dbReference type="PROSITE" id="PS51419">
    <property type="entry name" value="RAB"/>
    <property type="match status" value="1"/>
</dbReference>
<dbReference type="AlphaFoldDB" id="A0A210PYZ2"/>
<dbReference type="SMART" id="SM00174">
    <property type="entry name" value="RHO"/>
    <property type="match status" value="1"/>
</dbReference>
<dbReference type="SUPFAM" id="SSF52540">
    <property type="entry name" value="P-loop containing nucleoside triphosphate hydrolases"/>
    <property type="match status" value="1"/>
</dbReference>
<organism evidence="3 4">
    <name type="scientific">Mizuhopecten yessoensis</name>
    <name type="common">Japanese scallop</name>
    <name type="synonym">Patinopecten yessoensis</name>
    <dbReference type="NCBI Taxonomy" id="6573"/>
    <lineage>
        <taxon>Eukaryota</taxon>
        <taxon>Metazoa</taxon>
        <taxon>Spiralia</taxon>
        <taxon>Lophotrochozoa</taxon>
        <taxon>Mollusca</taxon>
        <taxon>Bivalvia</taxon>
        <taxon>Autobranchia</taxon>
        <taxon>Pteriomorphia</taxon>
        <taxon>Pectinida</taxon>
        <taxon>Pectinoidea</taxon>
        <taxon>Pectinidae</taxon>
        <taxon>Mizuhopecten</taxon>
    </lineage>
</organism>
<evidence type="ECO:0000256" key="2">
    <source>
        <dbReference type="ARBA" id="ARBA00023134"/>
    </source>
</evidence>
<dbReference type="SMART" id="SM00173">
    <property type="entry name" value="RAS"/>
    <property type="match status" value="1"/>
</dbReference>
<evidence type="ECO:0000256" key="1">
    <source>
        <dbReference type="ARBA" id="ARBA00022741"/>
    </source>
</evidence>
<dbReference type="GO" id="GO:0003924">
    <property type="term" value="F:GTPase activity"/>
    <property type="evidence" value="ECO:0007669"/>
    <property type="project" value="InterPro"/>
</dbReference>
<comment type="caution">
    <text evidence="3">The sequence shown here is derived from an EMBL/GenBank/DDBJ whole genome shotgun (WGS) entry which is preliminary data.</text>
</comment>
<dbReference type="Proteomes" id="UP000242188">
    <property type="component" value="Unassembled WGS sequence"/>
</dbReference>
<evidence type="ECO:0000313" key="3">
    <source>
        <dbReference type="EMBL" id="OWF41707.1"/>
    </source>
</evidence>
<proteinExistence type="predicted"/>
<name>A0A210PYZ2_MIZYE</name>
<dbReference type="Pfam" id="PF00071">
    <property type="entry name" value="Ras"/>
    <property type="match status" value="1"/>
</dbReference>
<dbReference type="InterPro" id="IPR001806">
    <property type="entry name" value="Small_GTPase"/>
</dbReference>
<dbReference type="PROSITE" id="PS51420">
    <property type="entry name" value="RHO"/>
    <property type="match status" value="1"/>
</dbReference>
<dbReference type="SMART" id="SM00175">
    <property type="entry name" value="RAB"/>
    <property type="match status" value="1"/>
</dbReference>
<dbReference type="PRINTS" id="PR00449">
    <property type="entry name" value="RASTRNSFRMNG"/>
</dbReference>
<dbReference type="STRING" id="6573.A0A210PYZ2"/>
<dbReference type="InterPro" id="IPR005225">
    <property type="entry name" value="Small_GTP-bd"/>
</dbReference>
<reference evidence="3 4" key="1">
    <citation type="journal article" date="2017" name="Nat. Ecol. Evol.">
        <title>Scallop genome provides insights into evolution of bilaterian karyotype and development.</title>
        <authorList>
            <person name="Wang S."/>
            <person name="Zhang J."/>
            <person name="Jiao W."/>
            <person name="Li J."/>
            <person name="Xun X."/>
            <person name="Sun Y."/>
            <person name="Guo X."/>
            <person name="Huan P."/>
            <person name="Dong B."/>
            <person name="Zhang L."/>
            <person name="Hu X."/>
            <person name="Sun X."/>
            <person name="Wang J."/>
            <person name="Zhao C."/>
            <person name="Wang Y."/>
            <person name="Wang D."/>
            <person name="Huang X."/>
            <person name="Wang R."/>
            <person name="Lv J."/>
            <person name="Li Y."/>
            <person name="Zhang Z."/>
            <person name="Liu B."/>
            <person name="Lu W."/>
            <person name="Hui Y."/>
            <person name="Liang J."/>
            <person name="Zhou Z."/>
            <person name="Hou R."/>
            <person name="Li X."/>
            <person name="Liu Y."/>
            <person name="Li H."/>
            <person name="Ning X."/>
            <person name="Lin Y."/>
            <person name="Zhao L."/>
            <person name="Xing Q."/>
            <person name="Dou J."/>
            <person name="Li Y."/>
            <person name="Mao J."/>
            <person name="Guo H."/>
            <person name="Dou H."/>
            <person name="Li T."/>
            <person name="Mu C."/>
            <person name="Jiang W."/>
            <person name="Fu Q."/>
            <person name="Fu X."/>
            <person name="Miao Y."/>
            <person name="Liu J."/>
            <person name="Yu Q."/>
            <person name="Li R."/>
            <person name="Liao H."/>
            <person name="Li X."/>
            <person name="Kong Y."/>
            <person name="Jiang Z."/>
            <person name="Chourrout D."/>
            <person name="Li R."/>
            <person name="Bao Z."/>
        </authorList>
    </citation>
    <scope>NUCLEOTIDE SEQUENCE [LARGE SCALE GENOMIC DNA]</scope>
    <source>
        <strain evidence="3 4">PY_sf001</strain>
    </source>
</reference>